<feature type="transmembrane region" description="Helical" evidence="1">
    <location>
        <begin position="99"/>
        <end position="123"/>
    </location>
</feature>
<feature type="transmembrane region" description="Helical" evidence="1">
    <location>
        <begin position="276"/>
        <end position="299"/>
    </location>
</feature>
<evidence type="ECO:0000256" key="1">
    <source>
        <dbReference type="SAM" id="Phobius"/>
    </source>
</evidence>
<keyword evidence="1" id="KW-0472">Membrane</keyword>
<dbReference type="RefSeq" id="WP_007088218.1">
    <property type="nucleotide sequence ID" value="NZ_AJLS01000189.1"/>
</dbReference>
<keyword evidence="1" id="KW-1133">Transmembrane helix</keyword>
<dbReference type="PANTHER" id="PTHR41324:SF1">
    <property type="entry name" value="DUF2232 DOMAIN-CONTAINING PROTEIN"/>
    <property type="match status" value="1"/>
</dbReference>
<dbReference type="PATRIC" id="fig|1117379.3.peg.5424"/>
<dbReference type="OrthoDB" id="2987886at2"/>
<comment type="caution">
    <text evidence="2">The sequence shown here is derived from an EMBL/GenBank/DDBJ whole genome shotgun (WGS) entry which is preliminary data.</text>
</comment>
<dbReference type="EMBL" id="AJLS01000189">
    <property type="protein sequence ID" value="EKN62374.1"/>
    <property type="molecule type" value="Genomic_DNA"/>
</dbReference>
<dbReference type="Pfam" id="PF09991">
    <property type="entry name" value="DUF2232"/>
    <property type="match status" value="1"/>
</dbReference>
<dbReference type="AlphaFoldDB" id="K6D2A0"/>
<organism evidence="2 3">
    <name type="scientific">Neobacillus bataviensis LMG 21833</name>
    <dbReference type="NCBI Taxonomy" id="1117379"/>
    <lineage>
        <taxon>Bacteria</taxon>
        <taxon>Bacillati</taxon>
        <taxon>Bacillota</taxon>
        <taxon>Bacilli</taxon>
        <taxon>Bacillales</taxon>
        <taxon>Bacillaceae</taxon>
        <taxon>Neobacillus</taxon>
    </lineage>
</organism>
<dbReference type="STRING" id="1117379.BABA_26156"/>
<dbReference type="InterPro" id="IPR018710">
    <property type="entry name" value="DUF2232"/>
</dbReference>
<keyword evidence="3" id="KW-1185">Reference proteome</keyword>
<gene>
    <name evidence="2" type="ORF">BABA_26156</name>
</gene>
<feature type="transmembrane region" description="Helical" evidence="1">
    <location>
        <begin position="247"/>
        <end position="267"/>
    </location>
</feature>
<sequence>MKNVRKLTEGAILLAAFTVLLLVTIYVPLLGSFLNFVLPLPFIMFSAKNDLKNIMAFFVAALIISFIAGSFMGLGLMLIYGAVGVIIGYMLQRNKSRTSILIATTLTFIVGLILFYAGSVAFFKFDLIHELMQALKESTKMSEGMLKAMGKEDQIQLIAQQNAAVIKMLETLAPSLLIMVSIISVFVIQWVCFPIIKRFGIAVQPWGSFRNLSLPKSLLWYYLIALGALLLLRPHEGTYLYSVLMNARYILDYFILIQGLAFVFFIFHKRSVAKGLGILVVILTFIIPIVHYIILLIGITDLGFDFRKRFEKKE</sequence>
<protein>
    <recommendedName>
        <fullName evidence="4">DUF2232 domain-containing protein</fullName>
    </recommendedName>
</protein>
<feature type="transmembrane region" description="Helical" evidence="1">
    <location>
        <begin position="54"/>
        <end position="87"/>
    </location>
</feature>
<name>K6D2A0_9BACI</name>
<accession>K6D2A0</accession>
<dbReference type="Proteomes" id="UP000006316">
    <property type="component" value="Unassembled WGS sequence"/>
</dbReference>
<keyword evidence="1" id="KW-0812">Transmembrane</keyword>
<evidence type="ECO:0000313" key="3">
    <source>
        <dbReference type="Proteomes" id="UP000006316"/>
    </source>
</evidence>
<dbReference type="PANTHER" id="PTHR41324">
    <property type="entry name" value="MEMBRANE PROTEIN-RELATED"/>
    <property type="match status" value="1"/>
</dbReference>
<feature type="transmembrane region" description="Helical" evidence="1">
    <location>
        <begin position="176"/>
        <end position="196"/>
    </location>
</feature>
<evidence type="ECO:0000313" key="2">
    <source>
        <dbReference type="EMBL" id="EKN62374.1"/>
    </source>
</evidence>
<reference evidence="2 3" key="1">
    <citation type="journal article" date="2012" name="Front. Microbiol.">
        <title>Redundancy and modularity in membrane-associated dissimilatory nitrate reduction in Bacillus.</title>
        <authorList>
            <person name="Heylen K."/>
            <person name="Keltjens J."/>
        </authorList>
    </citation>
    <scope>NUCLEOTIDE SEQUENCE [LARGE SCALE GENOMIC DNA]</scope>
    <source>
        <strain evidence="3">LMG 21833T</strain>
    </source>
</reference>
<feature type="transmembrane region" description="Helical" evidence="1">
    <location>
        <begin position="217"/>
        <end position="235"/>
    </location>
</feature>
<feature type="transmembrane region" description="Helical" evidence="1">
    <location>
        <begin position="12"/>
        <end position="34"/>
    </location>
</feature>
<proteinExistence type="predicted"/>
<dbReference type="eggNOG" id="COG4241">
    <property type="taxonomic scope" value="Bacteria"/>
</dbReference>
<evidence type="ECO:0008006" key="4">
    <source>
        <dbReference type="Google" id="ProtNLM"/>
    </source>
</evidence>